<evidence type="ECO:0000256" key="4">
    <source>
        <dbReference type="ARBA" id="ARBA00022723"/>
    </source>
</evidence>
<evidence type="ECO:0000256" key="5">
    <source>
        <dbReference type="ARBA" id="ARBA00022842"/>
    </source>
</evidence>
<comment type="similarity">
    <text evidence="2 6">Belongs to the FPP/GGPP synthase family.</text>
</comment>
<dbReference type="PANTHER" id="PTHR12001">
    <property type="entry name" value="GERANYLGERANYL PYROPHOSPHATE SYNTHASE"/>
    <property type="match status" value="1"/>
</dbReference>
<keyword evidence="4" id="KW-0479">Metal-binding</keyword>
<dbReference type="Pfam" id="PF00348">
    <property type="entry name" value="polyprenyl_synt"/>
    <property type="match status" value="1"/>
</dbReference>
<evidence type="ECO:0000313" key="7">
    <source>
        <dbReference type="EMBL" id="SFL71898.1"/>
    </source>
</evidence>
<dbReference type="AlphaFoldDB" id="A0A1I4JZ75"/>
<keyword evidence="5" id="KW-0460">Magnesium</keyword>
<dbReference type="Gene3D" id="1.10.600.10">
    <property type="entry name" value="Farnesyl Diphosphate Synthase"/>
    <property type="match status" value="1"/>
</dbReference>
<accession>A0A1I4JZ75</accession>
<keyword evidence="3 6" id="KW-0808">Transferase</keyword>
<comment type="cofactor">
    <cofactor evidence="1">
        <name>Mg(2+)</name>
        <dbReference type="ChEBI" id="CHEBI:18420"/>
    </cofactor>
</comment>
<sequence length="283" mass="29699">MFDIQSHQSVSLTDIEAEIARVVWSDPSIVAEAAKYHFSAGGARTRARMGLEAALGLGLSGQIALACALAPELLHNASLVHDDLQDGDKMRRQKPSVWAQYGKNIAISTGDLLISAAYRTIAMHPHPAAALCAMHDAIATTIRGQARDCSIGLATPEDHEFIAADKSGPLLALPVQLALIAAGLGHDDDAICAGRAIAIAYQTLDDLLDRADDQTYGVTNICLSLEATGLSPGVAARAACERAGASLDAARRHIGALPRGAGAPFLKLATRLDIQLKEFSHAT</sequence>
<dbReference type="InterPro" id="IPR000092">
    <property type="entry name" value="Polyprenyl_synt"/>
</dbReference>
<keyword evidence="8" id="KW-1185">Reference proteome</keyword>
<dbReference type="OrthoDB" id="9805316at2"/>
<dbReference type="RefSeq" id="WP_090192118.1">
    <property type="nucleotide sequence ID" value="NZ_FOTF01000052.1"/>
</dbReference>
<evidence type="ECO:0000256" key="2">
    <source>
        <dbReference type="ARBA" id="ARBA00006706"/>
    </source>
</evidence>
<reference evidence="7 8" key="1">
    <citation type="submission" date="2016-10" db="EMBL/GenBank/DDBJ databases">
        <authorList>
            <person name="de Groot N.N."/>
        </authorList>
    </citation>
    <scope>NUCLEOTIDE SEQUENCE [LARGE SCALE GENOMIC DNA]</scope>
    <source>
        <strain evidence="7 8">DSM 16199</strain>
    </source>
</reference>
<name>A0A1I4JZ75_9RHOB</name>
<dbReference type="STRING" id="195913.SAMN04488004_1522"/>
<dbReference type="GO" id="GO:0004659">
    <property type="term" value="F:prenyltransferase activity"/>
    <property type="evidence" value="ECO:0007669"/>
    <property type="project" value="InterPro"/>
</dbReference>
<dbReference type="GO" id="GO:0046872">
    <property type="term" value="F:metal ion binding"/>
    <property type="evidence" value="ECO:0007669"/>
    <property type="project" value="UniProtKB-KW"/>
</dbReference>
<proteinExistence type="inferred from homology"/>
<evidence type="ECO:0000256" key="3">
    <source>
        <dbReference type="ARBA" id="ARBA00022679"/>
    </source>
</evidence>
<organism evidence="7 8">
    <name type="scientific">Loktanella salsilacus</name>
    <dbReference type="NCBI Taxonomy" id="195913"/>
    <lineage>
        <taxon>Bacteria</taxon>
        <taxon>Pseudomonadati</taxon>
        <taxon>Pseudomonadota</taxon>
        <taxon>Alphaproteobacteria</taxon>
        <taxon>Rhodobacterales</taxon>
        <taxon>Roseobacteraceae</taxon>
        <taxon>Loktanella</taxon>
    </lineage>
</organism>
<dbReference type="InterPro" id="IPR008949">
    <property type="entry name" value="Isoprenoid_synthase_dom_sf"/>
</dbReference>
<dbReference type="SFLD" id="SFLDS00005">
    <property type="entry name" value="Isoprenoid_Synthase_Type_I"/>
    <property type="match status" value="1"/>
</dbReference>
<dbReference type="GO" id="GO:0008299">
    <property type="term" value="P:isoprenoid biosynthetic process"/>
    <property type="evidence" value="ECO:0007669"/>
    <property type="project" value="InterPro"/>
</dbReference>
<evidence type="ECO:0000256" key="6">
    <source>
        <dbReference type="RuleBase" id="RU004466"/>
    </source>
</evidence>
<dbReference type="PANTHER" id="PTHR12001:SF69">
    <property type="entry name" value="ALL TRANS-POLYPRENYL-DIPHOSPHATE SYNTHASE PDSS1"/>
    <property type="match status" value="1"/>
</dbReference>
<dbReference type="EMBL" id="FOTF01000052">
    <property type="protein sequence ID" value="SFL71898.1"/>
    <property type="molecule type" value="Genomic_DNA"/>
</dbReference>
<dbReference type="Proteomes" id="UP000199550">
    <property type="component" value="Unassembled WGS sequence"/>
</dbReference>
<gene>
    <name evidence="7" type="ORF">SAMN04488004_1522</name>
</gene>
<dbReference type="SUPFAM" id="SSF48576">
    <property type="entry name" value="Terpenoid synthases"/>
    <property type="match status" value="1"/>
</dbReference>
<evidence type="ECO:0000256" key="1">
    <source>
        <dbReference type="ARBA" id="ARBA00001946"/>
    </source>
</evidence>
<evidence type="ECO:0000313" key="8">
    <source>
        <dbReference type="Proteomes" id="UP000199550"/>
    </source>
</evidence>
<protein>
    <submittedName>
        <fullName evidence="7">Geranylgeranyl diphosphate synthase, type II</fullName>
    </submittedName>
</protein>